<organism evidence="2 3">
    <name type="scientific">Oceanicoccus sagamiensis</name>
    <dbReference type="NCBI Taxonomy" id="716816"/>
    <lineage>
        <taxon>Bacteria</taxon>
        <taxon>Pseudomonadati</taxon>
        <taxon>Pseudomonadota</taxon>
        <taxon>Gammaproteobacteria</taxon>
        <taxon>Cellvibrionales</taxon>
        <taxon>Spongiibacteraceae</taxon>
        <taxon>Oceanicoccus</taxon>
    </lineage>
</organism>
<evidence type="ECO:0000313" key="2">
    <source>
        <dbReference type="EMBL" id="ARN74138.1"/>
    </source>
</evidence>
<dbReference type="AlphaFoldDB" id="A0A1X9N7U3"/>
<keyword evidence="3" id="KW-1185">Reference proteome</keyword>
<dbReference type="SUPFAM" id="SSF50475">
    <property type="entry name" value="FMN-binding split barrel"/>
    <property type="match status" value="1"/>
</dbReference>
<evidence type="ECO:0000259" key="1">
    <source>
        <dbReference type="Pfam" id="PF01243"/>
    </source>
</evidence>
<feature type="domain" description="Pyridoxamine 5'-phosphate oxidase N-terminal" evidence="1">
    <location>
        <begin position="5"/>
        <end position="104"/>
    </location>
</feature>
<evidence type="ECO:0000313" key="3">
    <source>
        <dbReference type="Proteomes" id="UP000193450"/>
    </source>
</evidence>
<gene>
    <name evidence="2" type="ORF">BST96_08390</name>
</gene>
<protein>
    <recommendedName>
        <fullName evidence="1">Pyridoxamine 5'-phosphate oxidase N-terminal domain-containing protein</fullName>
    </recommendedName>
</protein>
<accession>A0A1X9N7U3</accession>
<dbReference type="InterPro" id="IPR011576">
    <property type="entry name" value="Pyridox_Oxase_N"/>
</dbReference>
<name>A0A1X9N7U3_9GAMM</name>
<dbReference type="STRING" id="716816.BST96_08390"/>
<dbReference type="KEGG" id="osg:BST96_08390"/>
<dbReference type="Pfam" id="PF01243">
    <property type="entry name" value="PNPOx_N"/>
    <property type="match status" value="1"/>
</dbReference>
<sequence>MNPKQRDDFLLDIHVGILSLNQPHRGPLSTPVWYWYEPGGHLWFETQPDSRKGRLLDIGTRISLCVQDEKPPYAYVSIEGPVIEIAEDDFDQHQVPMACRYLGEKAGREYLASLTPSEWKRYIVKPERWSTFNGSADVGK</sequence>
<dbReference type="Proteomes" id="UP000193450">
    <property type="component" value="Chromosome"/>
</dbReference>
<dbReference type="InterPro" id="IPR012349">
    <property type="entry name" value="Split_barrel_FMN-bd"/>
</dbReference>
<proteinExistence type="predicted"/>
<reference evidence="2 3" key="1">
    <citation type="submission" date="2016-11" db="EMBL/GenBank/DDBJ databases">
        <title>Trade-off between light-utilization and light-protection in marine flavobacteria.</title>
        <authorList>
            <person name="Kumagai Y."/>
        </authorList>
    </citation>
    <scope>NUCLEOTIDE SEQUENCE [LARGE SCALE GENOMIC DNA]</scope>
    <source>
        <strain evidence="2 3">NBRC 107125</strain>
    </source>
</reference>
<dbReference type="EMBL" id="CP019343">
    <property type="protein sequence ID" value="ARN74138.1"/>
    <property type="molecule type" value="Genomic_DNA"/>
</dbReference>
<dbReference type="Gene3D" id="2.30.110.10">
    <property type="entry name" value="Electron Transport, Fmn-binding Protein, Chain A"/>
    <property type="match status" value="1"/>
</dbReference>